<organism evidence="2 3">
    <name type="scientific">candidate division CSSED10-310 bacterium</name>
    <dbReference type="NCBI Taxonomy" id="2855610"/>
    <lineage>
        <taxon>Bacteria</taxon>
        <taxon>Bacteria division CSSED10-310</taxon>
    </lineage>
</organism>
<dbReference type="InterPro" id="IPR011579">
    <property type="entry name" value="ATPase_dom"/>
</dbReference>
<evidence type="ECO:0000313" key="3">
    <source>
        <dbReference type="Proteomes" id="UP001594351"/>
    </source>
</evidence>
<dbReference type="GO" id="GO:0005524">
    <property type="term" value="F:ATP binding"/>
    <property type="evidence" value="ECO:0007669"/>
    <property type="project" value="UniProtKB-KW"/>
</dbReference>
<dbReference type="CDD" id="cd00090">
    <property type="entry name" value="HTH_ARSR"/>
    <property type="match status" value="1"/>
</dbReference>
<protein>
    <submittedName>
        <fullName evidence="2">ATP-binding protein</fullName>
    </submittedName>
</protein>
<dbReference type="SUPFAM" id="SSF52540">
    <property type="entry name" value="P-loop containing nucleoside triphosphate hydrolases"/>
    <property type="match status" value="1"/>
</dbReference>
<keyword evidence="2" id="KW-0067">ATP-binding</keyword>
<feature type="domain" description="ATPase" evidence="1">
    <location>
        <begin position="8"/>
        <end position="220"/>
    </location>
</feature>
<dbReference type="PANTHER" id="PTHR34704">
    <property type="entry name" value="ATPASE"/>
    <property type="match status" value="1"/>
</dbReference>
<sequence>MSLNQIVGRHKEKEILNRVLQSKEAEFVAVYGRRRVGKTHLIREFFGDAICFEIVGLHGVTLPEQLDNFARSLNRAIGLGIQPQRPSSWSEAFQQLEKYLQSLKQRGIKNRRVVFLDELPWLNTPRSRFISSLEHFWNTWASQQKDLILVICGSAASWMLQNIVKAKGGLHNRLTSQIRLLPFTLGETEKYLLSRGVELTHLQVVELYMAIGGVPHYLKQAEPGMSSSQILDKLCFSSSGQLRDEFEKLYASLFDDYKQHLSIVKSLAQKRKGMTRNEILKRTGLTSGGSISHRLEELEESGFIQSVVPFGKRTKDALYRLSDEYSLFYLDWIRKLGKRSPGDGYWLLQQNKPLRNNWSGYAFENLCLKHVQKLKSGLGIEKVETTESPWHYYSSPNAEMPGVQIDLLIDRRDDTINVCEMKYSGSEFIINKKYAAILRQKLDVLRRVTGTRKNLFLTMVTTFGCANNLYAKELVAHSLTIEDLF</sequence>
<dbReference type="InterPro" id="IPR036388">
    <property type="entry name" value="WH-like_DNA-bd_sf"/>
</dbReference>
<dbReference type="Gene3D" id="1.10.10.10">
    <property type="entry name" value="Winged helix-like DNA-binding domain superfamily/Winged helix DNA-binding domain"/>
    <property type="match status" value="1"/>
</dbReference>
<dbReference type="InterPro" id="IPR011991">
    <property type="entry name" value="ArsR-like_HTH"/>
</dbReference>
<dbReference type="InterPro" id="IPR036390">
    <property type="entry name" value="WH_DNA-bd_sf"/>
</dbReference>
<accession>A0ABV6YVG9</accession>
<evidence type="ECO:0000313" key="2">
    <source>
        <dbReference type="EMBL" id="MFC1850096.1"/>
    </source>
</evidence>
<dbReference type="Gene3D" id="3.40.50.300">
    <property type="entry name" value="P-loop containing nucleotide triphosphate hydrolases"/>
    <property type="match status" value="1"/>
</dbReference>
<dbReference type="InterPro" id="IPR027417">
    <property type="entry name" value="P-loop_NTPase"/>
</dbReference>
<dbReference type="EMBL" id="JBHPBY010000076">
    <property type="protein sequence ID" value="MFC1850096.1"/>
    <property type="molecule type" value="Genomic_DNA"/>
</dbReference>
<dbReference type="SUPFAM" id="SSF46785">
    <property type="entry name" value="Winged helix' DNA-binding domain"/>
    <property type="match status" value="1"/>
</dbReference>
<dbReference type="Pfam" id="PF01637">
    <property type="entry name" value="ATPase_2"/>
    <property type="match status" value="1"/>
</dbReference>
<keyword evidence="2" id="KW-0547">Nucleotide-binding</keyword>
<name>A0ABV6YVG9_UNCC1</name>
<proteinExistence type="predicted"/>
<comment type="caution">
    <text evidence="2">The sequence shown here is derived from an EMBL/GenBank/DDBJ whole genome shotgun (WGS) entry which is preliminary data.</text>
</comment>
<gene>
    <name evidence="2" type="ORF">ACFL27_07895</name>
</gene>
<dbReference type="PANTHER" id="PTHR34704:SF1">
    <property type="entry name" value="ATPASE"/>
    <property type="match status" value="1"/>
</dbReference>
<dbReference type="Proteomes" id="UP001594351">
    <property type="component" value="Unassembled WGS sequence"/>
</dbReference>
<reference evidence="2 3" key="1">
    <citation type="submission" date="2024-09" db="EMBL/GenBank/DDBJ databases">
        <title>Laminarin stimulates single cell rates of sulfate reduction while oxygen inhibits transcriptomic activity in coastal marine sediment.</title>
        <authorList>
            <person name="Lindsay M."/>
            <person name="Orcutt B."/>
            <person name="Emerson D."/>
            <person name="Stepanauskas R."/>
            <person name="D'Angelo T."/>
        </authorList>
    </citation>
    <scope>NUCLEOTIDE SEQUENCE [LARGE SCALE GENOMIC DNA]</scope>
    <source>
        <strain evidence="2">SAG AM-311-K15</strain>
    </source>
</reference>
<keyword evidence="3" id="KW-1185">Reference proteome</keyword>
<evidence type="ECO:0000259" key="1">
    <source>
        <dbReference type="Pfam" id="PF01637"/>
    </source>
</evidence>